<evidence type="ECO:0000313" key="4">
    <source>
        <dbReference type="Proteomes" id="UP000536509"/>
    </source>
</evidence>
<dbReference type="AlphaFoldDB" id="A0A7Y3W057"/>
<feature type="domain" description="DM13" evidence="2">
    <location>
        <begin position="42"/>
        <end position="136"/>
    </location>
</feature>
<dbReference type="PROSITE" id="PS51549">
    <property type="entry name" value="DM13"/>
    <property type="match status" value="1"/>
</dbReference>
<sequence length="138" mass="15098">MKTILSLFTLLLLFTSCEVEGELTRDIVEEEVSNEAVLRSTGTFNPTGGISGSGTVKIYQLGNAYTLKLENYSISAGPDLKVYLSKADSPSDFVNLGNVNPDVTYSIPQQVNLADYPYVLIHCQQYNHLFAIAALQSN</sequence>
<dbReference type="Pfam" id="PF10517">
    <property type="entry name" value="DM13"/>
    <property type="match status" value="1"/>
</dbReference>
<reference evidence="3 4" key="1">
    <citation type="submission" date="2020-05" db="EMBL/GenBank/DDBJ databases">
        <title>Draft genome of Flavobacterium sp. IMCC34852.</title>
        <authorList>
            <person name="Song J."/>
            <person name="Cho J.-C."/>
        </authorList>
    </citation>
    <scope>NUCLEOTIDE SEQUENCE [LARGE SCALE GENOMIC DNA]</scope>
    <source>
        <strain evidence="3 4">IMCC34852</strain>
    </source>
</reference>
<feature type="signal peptide" evidence="1">
    <location>
        <begin position="1"/>
        <end position="21"/>
    </location>
</feature>
<evidence type="ECO:0000256" key="1">
    <source>
        <dbReference type="SAM" id="SignalP"/>
    </source>
</evidence>
<gene>
    <name evidence="3" type="ORF">HKT18_13405</name>
</gene>
<evidence type="ECO:0000259" key="2">
    <source>
        <dbReference type="PROSITE" id="PS51549"/>
    </source>
</evidence>
<dbReference type="RefSeq" id="WP_171223375.1">
    <property type="nucleotide sequence ID" value="NZ_CP121446.1"/>
</dbReference>
<comment type="caution">
    <text evidence="3">The sequence shown here is derived from an EMBL/GenBank/DDBJ whole genome shotgun (WGS) entry which is preliminary data.</text>
</comment>
<evidence type="ECO:0000313" key="3">
    <source>
        <dbReference type="EMBL" id="NNT73216.1"/>
    </source>
</evidence>
<keyword evidence="1" id="KW-0732">Signal</keyword>
<protein>
    <submittedName>
        <fullName evidence="3">DM13 domain-containing protein</fullName>
    </submittedName>
</protein>
<proteinExistence type="predicted"/>
<name>A0A7Y3W057_9FLAO</name>
<keyword evidence="4" id="KW-1185">Reference proteome</keyword>
<dbReference type="PROSITE" id="PS51257">
    <property type="entry name" value="PROKAR_LIPOPROTEIN"/>
    <property type="match status" value="1"/>
</dbReference>
<accession>A0A7Y3W057</accession>
<dbReference type="InterPro" id="IPR019545">
    <property type="entry name" value="DM13_domain"/>
</dbReference>
<dbReference type="EMBL" id="JABEVX010000011">
    <property type="protein sequence ID" value="NNT73216.1"/>
    <property type="molecule type" value="Genomic_DNA"/>
</dbReference>
<organism evidence="3 4">
    <name type="scientific">Flavobacterium rivulicola</name>
    <dbReference type="NCBI Taxonomy" id="2732161"/>
    <lineage>
        <taxon>Bacteria</taxon>
        <taxon>Pseudomonadati</taxon>
        <taxon>Bacteroidota</taxon>
        <taxon>Flavobacteriia</taxon>
        <taxon>Flavobacteriales</taxon>
        <taxon>Flavobacteriaceae</taxon>
        <taxon>Flavobacterium</taxon>
    </lineage>
</organism>
<feature type="chain" id="PRO_5030715450" evidence="1">
    <location>
        <begin position="22"/>
        <end position="138"/>
    </location>
</feature>
<dbReference type="Proteomes" id="UP000536509">
    <property type="component" value="Unassembled WGS sequence"/>
</dbReference>